<dbReference type="SUPFAM" id="SSF81383">
    <property type="entry name" value="F-box domain"/>
    <property type="match status" value="1"/>
</dbReference>
<protein>
    <recommendedName>
        <fullName evidence="1">F-box domain-containing protein</fullName>
    </recommendedName>
</protein>
<dbReference type="SMART" id="SM00256">
    <property type="entry name" value="FBOX"/>
    <property type="match status" value="1"/>
</dbReference>
<keyword evidence="3" id="KW-1185">Reference proteome</keyword>
<evidence type="ECO:0000313" key="2">
    <source>
        <dbReference type="EMBL" id="KAK9684477.1"/>
    </source>
</evidence>
<dbReference type="Pfam" id="PF00646">
    <property type="entry name" value="F-box"/>
    <property type="match status" value="1"/>
</dbReference>
<dbReference type="Proteomes" id="UP001443914">
    <property type="component" value="Unassembled WGS sequence"/>
</dbReference>
<evidence type="ECO:0000313" key="3">
    <source>
        <dbReference type="Proteomes" id="UP001443914"/>
    </source>
</evidence>
<dbReference type="Gene3D" id="1.20.1280.50">
    <property type="match status" value="1"/>
</dbReference>
<dbReference type="Pfam" id="PF24758">
    <property type="entry name" value="LRR_At5g56370"/>
    <property type="match status" value="1"/>
</dbReference>
<dbReference type="InterPro" id="IPR050232">
    <property type="entry name" value="FBL13/AtMIF1-like"/>
</dbReference>
<dbReference type="AlphaFoldDB" id="A0AAW1I789"/>
<reference evidence="2" key="1">
    <citation type="submission" date="2024-03" db="EMBL/GenBank/DDBJ databases">
        <title>WGS assembly of Saponaria officinalis var. Norfolk2.</title>
        <authorList>
            <person name="Jenkins J."/>
            <person name="Shu S."/>
            <person name="Grimwood J."/>
            <person name="Barry K."/>
            <person name="Goodstein D."/>
            <person name="Schmutz J."/>
            <person name="Leebens-Mack J."/>
            <person name="Osbourn A."/>
        </authorList>
    </citation>
    <scope>NUCLEOTIDE SEQUENCE [LARGE SCALE GENOMIC DNA]</scope>
    <source>
        <strain evidence="2">JIC</strain>
    </source>
</reference>
<dbReference type="InterPro" id="IPR001810">
    <property type="entry name" value="F-box_dom"/>
</dbReference>
<accession>A0AAW1I789</accession>
<dbReference type="InterPro" id="IPR055411">
    <property type="entry name" value="LRR_FXL15/At3g58940/PEG3-like"/>
</dbReference>
<dbReference type="InterPro" id="IPR053781">
    <property type="entry name" value="F-box_AtFBL13-like"/>
</dbReference>
<gene>
    <name evidence="2" type="ORF">RND81_10G212400</name>
</gene>
<dbReference type="EMBL" id="JBDFQZ010000010">
    <property type="protein sequence ID" value="KAK9684477.1"/>
    <property type="molecule type" value="Genomic_DNA"/>
</dbReference>
<dbReference type="PANTHER" id="PTHR31900">
    <property type="entry name" value="F-BOX/RNI SUPERFAMILY PROTEIN-RELATED"/>
    <property type="match status" value="1"/>
</dbReference>
<dbReference type="PANTHER" id="PTHR31900:SF31">
    <property type="entry name" value="F-BOX_LRR-REPEAT PROTEIN 13-LIKE"/>
    <property type="match status" value="1"/>
</dbReference>
<dbReference type="CDD" id="cd22160">
    <property type="entry name" value="F-box_AtFBL13-like"/>
    <property type="match status" value="1"/>
</dbReference>
<name>A0AAW1I789_SAPOF</name>
<evidence type="ECO:0000259" key="1">
    <source>
        <dbReference type="PROSITE" id="PS50181"/>
    </source>
</evidence>
<proteinExistence type="predicted"/>
<comment type="caution">
    <text evidence="2">The sequence shown here is derived from an EMBL/GenBank/DDBJ whole genome shotgun (WGS) entry which is preliminary data.</text>
</comment>
<dbReference type="PROSITE" id="PS50181">
    <property type="entry name" value="FBOX"/>
    <property type="match status" value="1"/>
</dbReference>
<feature type="domain" description="F-box" evidence="1">
    <location>
        <begin position="6"/>
        <end position="42"/>
    </location>
</feature>
<sequence>MSSSKDDRLSSLPSDIMVTILSLLPLKSAISTSILSRSWRYLWTHISALRFTSPYYVTNKFYLDMFRPLGRMSWQKIYTLELIISTQTIISTASRINIIELGYCLLCIGHSIKEFKPKFEIYDYMINVPPYIFELQSIEVLELGGLGIRNREINYKLPKLRKLVIDIGGFDLECLENLVKSCPMLEILRANVDVKENLAYPIEIISRNLKWVCIILIGARQYFTQGKKKVVFDAPKLEYLEFNSPIMLEFCFLKTPSRLLRAKLSSEDDESNSGLAEGIINPKQGLLALLNPIFQVNTLILSGDILIGLSKIHQNKVQMFQKLTHVEMKLSGRTYLSCIGVNRFLQRCPNLKSLVLTRRCASYLWVIYLVPLLSKTNLGNIYWWNDSFSERDVKIICNFVNVIKDDMMMIEITMHVYQDNQFIKCVKEFVLPNQLWRIYDDQ</sequence>
<dbReference type="InterPro" id="IPR036047">
    <property type="entry name" value="F-box-like_dom_sf"/>
</dbReference>
<organism evidence="2 3">
    <name type="scientific">Saponaria officinalis</name>
    <name type="common">Common soapwort</name>
    <name type="synonym">Lychnis saponaria</name>
    <dbReference type="NCBI Taxonomy" id="3572"/>
    <lineage>
        <taxon>Eukaryota</taxon>
        <taxon>Viridiplantae</taxon>
        <taxon>Streptophyta</taxon>
        <taxon>Embryophyta</taxon>
        <taxon>Tracheophyta</taxon>
        <taxon>Spermatophyta</taxon>
        <taxon>Magnoliopsida</taxon>
        <taxon>eudicotyledons</taxon>
        <taxon>Gunneridae</taxon>
        <taxon>Pentapetalae</taxon>
        <taxon>Caryophyllales</taxon>
        <taxon>Caryophyllaceae</taxon>
        <taxon>Caryophylleae</taxon>
        <taxon>Saponaria</taxon>
    </lineage>
</organism>